<evidence type="ECO:0000313" key="2">
    <source>
        <dbReference type="Proteomes" id="UP000737402"/>
    </source>
</evidence>
<dbReference type="RefSeq" id="WP_204413038.1">
    <property type="nucleotide sequence ID" value="NZ_JAFBED010000001.1"/>
</dbReference>
<evidence type="ECO:0000313" key="1">
    <source>
        <dbReference type="EMBL" id="MBM7618660.1"/>
    </source>
</evidence>
<dbReference type="InterPro" id="IPR016181">
    <property type="entry name" value="Acyl_CoA_acyltransferase"/>
</dbReference>
<dbReference type="EMBL" id="JAFBED010000001">
    <property type="protein sequence ID" value="MBM7618660.1"/>
    <property type="molecule type" value="Genomic_DNA"/>
</dbReference>
<proteinExistence type="predicted"/>
<reference evidence="1 2" key="1">
    <citation type="submission" date="2021-01" db="EMBL/GenBank/DDBJ databases">
        <title>Genomic Encyclopedia of Type Strains, Phase IV (KMG-IV): sequencing the most valuable type-strain genomes for metagenomic binning, comparative biology and taxonomic classification.</title>
        <authorList>
            <person name="Goeker M."/>
        </authorList>
    </citation>
    <scope>NUCLEOTIDE SEQUENCE [LARGE SCALE GENOMIC DNA]</scope>
    <source>
        <strain evidence="1 2">DSM 25879</strain>
    </source>
</reference>
<accession>A0ABS2NVH8</accession>
<dbReference type="Proteomes" id="UP000737402">
    <property type="component" value="Unassembled WGS sequence"/>
</dbReference>
<keyword evidence="2" id="KW-1185">Reference proteome</keyword>
<sequence length="146" mass="17152">MKKLREATKEDQWAMQVFLRQANISTIGLEEKIEDYIILEEEETGICGTIGIEKVDKDGLLRSLVIGPSVKQMHLLQMFEHTQQHARRKELDRLFLVTNKNDYIQFFELLGFFPQEIHNVPKKITQSPHLKETLEQQTCTFMMCKL</sequence>
<dbReference type="Gene3D" id="3.40.630.30">
    <property type="match status" value="1"/>
</dbReference>
<dbReference type="SUPFAM" id="SSF55729">
    <property type="entry name" value="Acyl-CoA N-acyltransferases (Nat)"/>
    <property type="match status" value="1"/>
</dbReference>
<protein>
    <submittedName>
        <fullName evidence="1">N-acetylglutamate synthase-like GNAT family acetyltransferase</fullName>
    </submittedName>
</protein>
<name>A0ABS2NVH8_9BACI</name>
<gene>
    <name evidence="1" type="ORF">JOC95_000502</name>
</gene>
<organism evidence="1 2">
    <name type="scientific">Sutcliffiella tianshenii</name>
    <dbReference type="NCBI Taxonomy" id="1463404"/>
    <lineage>
        <taxon>Bacteria</taxon>
        <taxon>Bacillati</taxon>
        <taxon>Bacillota</taxon>
        <taxon>Bacilli</taxon>
        <taxon>Bacillales</taxon>
        <taxon>Bacillaceae</taxon>
        <taxon>Sutcliffiella</taxon>
    </lineage>
</organism>
<comment type="caution">
    <text evidence="1">The sequence shown here is derived from an EMBL/GenBank/DDBJ whole genome shotgun (WGS) entry which is preliminary data.</text>
</comment>